<keyword evidence="2" id="KW-1185">Reference proteome</keyword>
<evidence type="ECO:0008006" key="3">
    <source>
        <dbReference type="Google" id="ProtNLM"/>
    </source>
</evidence>
<reference evidence="2" key="1">
    <citation type="journal article" date="2019" name="Int. J. Syst. Evol. Microbiol.">
        <title>The Global Catalogue of Microorganisms (GCM) 10K type strain sequencing project: providing services to taxonomists for standard genome sequencing and annotation.</title>
        <authorList>
            <consortium name="The Broad Institute Genomics Platform"/>
            <consortium name="The Broad Institute Genome Sequencing Center for Infectious Disease"/>
            <person name="Wu L."/>
            <person name="Ma J."/>
        </authorList>
    </citation>
    <scope>NUCLEOTIDE SEQUENCE [LARGE SCALE GENOMIC DNA]</scope>
    <source>
        <strain evidence="2">CCUG 52478</strain>
    </source>
</reference>
<organism evidence="1 2">
    <name type="scientific">Nocardioides ginsengisoli</name>
    <dbReference type="NCBI Taxonomy" id="363868"/>
    <lineage>
        <taxon>Bacteria</taxon>
        <taxon>Bacillati</taxon>
        <taxon>Actinomycetota</taxon>
        <taxon>Actinomycetes</taxon>
        <taxon>Propionibacteriales</taxon>
        <taxon>Nocardioidaceae</taxon>
        <taxon>Nocardioides</taxon>
    </lineage>
</organism>
<proteinExistence type="predicted"/>
<gene>
    <name evidence="1" type="ORF">ACFQ3F_20840</name>
</gene>
<protein>
    <recommendedName>
        <fullName evidence="3">Tetracycline repressor TetR C-terminal domain-containing protein</fullName>
    </recommendedName>
</protein>
<comment type="caution">
    <text evidence="1">The sequence shown here is derived from an EMBL/GenBank/DDBJ whole genome shotgun (WGS) entry which is preliminary data.</text>
</comment>
<accession>A0ABW3W6U2</accession>
<dbReference type="Proteomes" id="UP001597229">
    <property type="component" value="Unassembled WGS sequence"/>
</dbReference>
<evidence type="ECO:0000313" key="2">
    <source>
        <dbReference type="Proteomes" id="UP001597229"/>
    </source>
</evidence>
<dbReference type="RefSeq" id="WP_367919532.1">
    <property type="nucleotide sequence ID" value="NZ_BAABAC010000023.1"/>
</dbReference>
<dbReference type="EMBL" id="JBHTLX010000023">
    <property type="protein sequence ID" value="MFD1250253.1"/>
    <property type="molecule type" value="Genomic_DNA"/>
</dbReference>
<sequence length="74" mass="7806">MLRSYRDLAVALPRTFELLALAPWARSRPDDAQPAPAAGSEIGHLRDLEMYDAGVEALIAGLAVTLADQAGAST</sequence>
<name>A0ABW3W6U2_9ACTN</name>
<evidence type="ECO:0000313" key="1">
    <source>
        <dbReference type="EMBL" id="MFD1250253.1"/>
    </source>
</evidence>